<feature type="region of interest" description="Disordered" evidence="1">
    <location>
        <begin position="349"/>
        <end position="696"/>
    </location>
</feature>
<feature type="compositionally biased region" description="Polar residues" evidence="1">
    <location>
        <begin position="380"/>
        <end position="428"/>
    </location>
</feature>
<keyword evidence="3" id="KW-1185">Reference proteome</keyword>
<dbReference type="PANTHER" id="PTHR11008:SF41">
    <property type="entry name" value="RE70318P"/>
    <property type="match status" value="1"/>
</dbReference>
<dbReference type="PRINTS" id="PR01217">
    <property type="entry name" value="PRICHEXTENSN"/>
</dbReference>
<dbReference type="Gene3D" id="3.15.10.30">
    <property type="entry name" value="Haemolymph juvenile hormone binding protein"/>
    <property type="match status" value="1"/>
</dbReference>
<accession>A0A3R7ND47</accession>
<feature type="compositionally biased region" description="Pro residues" evidence="1">
    <location>
        <begin position="595"/>
        <end position="606"/>
    </location>
</feature>
<feature type="compositionally biased region" description="Low complexity" evidence="1">
    <location>
        <begin position="517"/>
        <end position="535"/>
    </location>
</feature>
<dbReference type="STRING" id="6689.A0A3R7ND47"/>
<evidence type="ECO:0000256" key="1">
    <source>
        <dbReference type="SAM" id="MobiDB-lite"/>
    </source>
</evidence>
<feature type="compositionally biased region" description="Polar residues" evidence="1">
    <location>
        <begin position="607"/>
        <end position="622"/>
    </location>
</feature>
<sequence>MTPPPASYTWHLLRGGISSLSPSQRPRPLRDVLFLLRLRLVLPSFLPEERPLASPSLRQQLRQDCVCSSFLFPSPCPSTPFPPPPTKASAPPESAQCLARAGGDRTFPADRSAFLRPTLASATASPRSLDLPHRIRRTRAPTPLGRPADADQPVKVVFGGKHSALSAVPGLVQLRPVEKSAVDSEGKMTSFVSAVVALGLASLVAGTEFASQLRKCSVDNKNALNTCLKQIMEDLRPRTKTGIPELGLPVLEPMQINNIVFRQGDGAVNVQAKFMQVKVQGLSNYTTSYVNADPQALTLSVGLMVPELRVAGLYDLKGQVIVFPVTGSGPSGLTSKPYFDLQDDKSLQTQTHSTPFLPRHPYKPLTPTPHPHKHQPPLQILTNSHSTSSQTPTPLQILTNSHSTSSQLPHHDILTNTKPHSTFSQTPTPLHILPSTSLPPHKHQPPPPSSSSTSPSSSSILTKPNSHSTSSQTPTPTPHPPLHLPPSSQTPTPTPPPSLHLPPSSSSILTNPNSHILPLHLHPSSSTSSSQTLTPTPHPHSHQLPIHHPPLHIPPSSQTPTPTPPPSILTNLNSHSTSLPSTILPSTSSLHHPPLHLPPSLPPPSSQTPNSHSASTPDNIDASTTSSQTPTPPSSQTPLHLPPSLHILPSTSLPSSTSLPTPPSSETPNPHSTNPPLHILPSTSLHLPPSTIPTNT</sequence>
<reference evidence="2 3" key="1">
    <citation type="submission" date="2018-04" db="EMBL/GenBank/DDBJ databases">
        <authorList>
            <person name="Zhang X."/>
            <person name="Yuan J."/>
            <person name="Li F."/>
            <person name="Xiang J."/>
        </authorList>
    </citation>
    <scope>NUCLEOTIDE SEQUENCE [LARGE SCALE GENOMIC DNA]</scope>
    <source>
        <tissue evidence="2">Muscle</tissue>
    </source>
</reference>
<feature type="compositionally biased region" description="Low complexity" evidence="1">
    <location>
        <begin position="666"/>
        <end position="676"/>
    </location>
</feature>
<dbReference type="EMBL" id="QCYY01000610">
    <property type="protein sequence ID" value="ROT83984.1"/>
    <property type="molecule type" value="Genomic_DNA"/>
</dbReference>
<dbReference type="InterPro" id="IPR010562">
    <property type="entry name" value="Haemolymph_juvenile_hormone-bd"/>
</dbReference>
<proteinExistence type="predicted"/>
<organism evidence="2 3">
    <name type="scientific">Penaeus vannamei</name>
    <name type="common">Whiteleg shrimp</name>
    <name type="synonym">Litopenaeus vannamei</name>
    <dbReference type="NCBI Taxonomy" id="6689"/>
    <lineage>
        <taxon>Eukaryota</taxon>
        <taxon>Metazoa</taxon>
        <taxon>Ecdysozoa</taxon>
        <taxon>Arthropoda</taxon>
        <taxon>Crustacea</taxon>
        <taxon>Multicrustacea</taxon>
        <taxon>Malacostraca</taxon>
        <taxon>Eumalacostraca</taxon>
        <taxon>Eucarida</taxon>
        <taxon>Decapoda</taxon>
        <taxon>Dendrobranchiata</taxon>
        <taxon>Penaeoidea</taxon>
        <taxon>Penaeidae</taxon>
        <taxon>Penaeus</taxon>
    </lineage>
</organism>
<feature type="compositionally biased region" description="Pro residues" evidence="1">
    <location>
        <begin position="475"/>
        <end position="484"/>
    </location>
</feature>
<evidence type="ECO:0000313" key="3">
    <source>
        <dbReference type="Proteomes" id="UP000283509"/>
    </source>
</evidence>
<dbReference type="OrthoDB" id="8185598at2759"/>
<evidence type="ECO:0000313" key="2">
    <source>
        <dbReference type="EMBL" id="ROT83984.1"/>
    </source>
</evidence>
<dbReference type="AlphaFoldDB" id="A0A3R7ND47"/>
<feature type="compositionally biased region" description="Low complexity" evidence="1">
    <location>
        <begin position="636"/>
        <end position="659"/>
    </location>
</feature>
<dbReference type="PANTHER" id="PTHR11008">
    <property type="entry name" value="PROTEIN TAKEOUT-LIKE PROTEIN"/>
    <property type="match status" value="1"/>
</dbReference>
<dbReference type="SMART" id="SM00700">
    <property type="entry name" value="JHBP"/>
    <property type="match status" value="1"/>
</dbReference>
<reference evidence="2 3" key="2">
    <citation type="submission" date="2019-01" db="EMBL/GenBank/DDBJ databases">
        <title>The decoding of complex shrimp genome reveals the adaptation for benthos swimmer, frequently molting mechanism and breeding impact on genome.</title>
        <authorList>
            <person name="Sun Y."/>
            <person name="Gao Y."/>
            <person name="Yu Y."/>
        </authorList>
    </citation>
    <scope>NUCLEOTIDE SEQUENCE [LARGE SCALE GENOMIC DNA]</scope>
    <source>
        <tissue evidence="2">Muscle</tissue>
    </source>
</reference>
<comment type="caution">
    <text evidence="2">The sequence shown here is derived from an EMBL/GenBank/DDBJ whole genome shotgun (WGS) entry which is preliminary data.</text>
</comment>
<feature type="compositionally biased region" description="Low complexity" evidence="1">
    <location>
        <begin position="450"/>
        <end position="474"/>
    </location>
</feature>
<dbReference type="Proteomes" id="UP000283509">
    <property type="component" value="Unassembled WGS sequence"/>
</dbReference>
<feature type="compositionally biased region" description="Low complexity" evidence="1">
    <location>
        <begin position="574"/>
        <end position="592"/>
    </location>
</feature>
<gene>
    <name evidence="2" type="ORF">C7M84_022826</name>
</gene>
<dbReference type="InterPro" id="IPR038606">
    <property type="entry name" value="To_sf"/>
</dbReference>
<name>A0A3R7ND47_PENVA</name>
<dbReference type="Pfam" id="PF06585">
    <property type="entry name" value="JHBP"/>
    <property type="match status" value="1"/>
</dbReference>
<protein>
    <submittedName>
        <fullName evidence="2">Uncharacterized protein</fullName>
    </submittedName>
</protein>